<name>A0A4S3PXX8_9BACI</name>
<keyword evidence="5" id="KW-1185">Reference proteome</keyword>
<protein>
    <recommendedName>
        <fullName evidence="2">Universal stress protein</fullName>
    </recommendedName>
</protein>
<dbReference type="CDD" id="cd00293">
    <property type="entry name" value="USP-like"/>
    <property type="match status" value="1"/>
</dbReference>
<dbReference type="Proteomes" id="UP000306477">
    <property type="component" value="Unassembled WGS sequence"/>
</dbReference>
<evidence type="ECO:0000313" key="5">
    <source>
        <dbReference type="Proteomes" id="UP000306477"/>
    </source>
</evidence>
<sequence length="149" mass="16812">MLVSYKKVLVAVDGSKEAEWAFKKAIDVCKRYHSELIITHVIDLKQFATIGAYQLNLTEESEKFGKELLKRYEQMAEESGIEDIDTLLEYGSPKIKIAKDIAPKHQVDLIICGATGLNAVERFLLGSVSENITRYAKCDVMVVRTEKDL</sequence>
<proteinExistence type="inferred from homology"/>
<dbReference type="PIRSF" id="PIRSF006276">
    <property type="entry name" value="UspA"/>
    <property type="match status" value="1"/>
</dbReference>
<evidence type="ECO:0000313" key="4">
    <source>
        <dbReference type="EMBL" id="THE14757.1"/>
    </source>
</evidence>
<comment type="similarity">
    <text evidence="1 2">Belongs to the universal stress protein A family.</text>
</comment>
<accession>A0A4S3PXX8</accession>
<gene>
    <name evidence="4" type="ORF">E1I69_02745</name>
</gene>
<dbReference type="InterPro" id="IPR014729">
    <property type="entry name" value="Rossmann-like_a/b/a_fold"/>
</dbReference>
<dbReference type="PANTHER" id="PTHR46268">
    <property type="entry name" value="STRESS RESPONSE PROTEIN NHAX"/>
    <property type="match status" value="1"/>
</dbReference>
<dbReference type="EMBL" id="SLUB01000003">
    <property type="protein sequence ID" value="THE14757.1"/>
    <property type="molecule type" value="Genomic_DNA"/>
</dbReference>
<evidence type="ECO:0000256" key="2">
    <source>
        <dbReference type="PIRNR" id="PIRNR006276"/>
    </source>
</evidence>
<dbReference type="Pfam" id="PF00582">
    <property type="entry name" value="Usp"/>
    <property type="match status" value="1"/>
</dbReference>
<dbReference type="OrthoDB" id="9789668at2"/>
<comment type="caution">
    <text evidence="4">The sequence shown here is derived from an EMBL/GenBank/DDBJ whole genome shotgun (WGS) entry which is preliminary data.</text>
</comment>
<dbReference type="SUPFAM" id="SSF52402">
    <property type="entry name" value="Adenine nucleotide alpha hydrolases-like"/>
    <property type="match status" value="1"/>
</dbReference>
<dbReference type="PANTHER" id="PTHR46268:SF6">
    <property type="entry name" value="UNIVERSAL STRESS PROTEIN UP12"/>
    <property type="match status" value="1"/>
</dbReference>
<dbReference type="RefSeq" id="WP_136378107.1">
    <property type="nucleotide sequence ID" value="NZ_SLUB01000003.1"/>
</dbReference>
<dbReference type="Gene3D" id="3.40.50.620">
    <property type="entry name" value="HUPs"/>
    <property type="match status" value="1"/>
</dbReference>
<reference evidence="4 5" key="1">
    <citation type="journal article" date="2019" name="Indoor Air">
        <title>Impacts of indoor surface finishes on bacterial viability.</title>
        <authorList>
            <person name="Hu J."/>
            <person name="Maamar S.B."/>
            <person name="Glawe A.J."/>
            <person name="Gottel N."/>
            <person name="Gilbert J.A."/>
            <person name="Hartmann E.M."/>
        </authorList>
    </citation>
    <scope>NUCLEOTIDE SEQUENCE [LARGE SCALE GENOMIC DNA]</scope>
    <source>
        <strain evidence="4 5">AF060A6</strain>
    </source>
</reference>
<evidence type="ECO:0000256" key="1">
    <source>
        <dbReference type="ARBA" id="ARBA00008791"/>
    </source>
</evidence>
<feature type="domain" description="UspA" evidence="3">
    <location>
        <begin position="5"/>
        <end position="144"/>
    </location>
</feature>
<dbReference type="AlphaFoldDB" id="A0A4S3PXX8"/>
<dbReference type="PRINTS" id="PR01438">
    <property type="entry name" value="UNVRSLSTRESS"/>
</dbReference>
<evidence type="ECO:0000259" key="3">
    <source>
        <dbReference type="Pfam" id="PF00582"/>
    </source>
</evidence>
<dbReference type="InterPro" id="IPR006016">
    <property type="entry name" value="UspA"/>
</dbReference>
<organism evidence="4 5">
    <name type="scientific">Bacillus timonensis</name>
    <dbReference type="NCBI Taxonomy" id="1033734"/>
    <lineage>
        <taxon>Bacteria</taxon>
        <taxon>Bacillati</taxon>
        <taxon>Bacillota</taxon>
        <taxon>Bacilli</taxon>
        <taxon>Bacillales</taxon>
        <taxon>Bacillaceae</taxon>
        <taxon>Bacillus</taxon>
    </lineage>
</organism>
<dbReference type="InterPro" id="IPR006015">
    <property type="entry name" value="Universal_stress_UspA"/>
</dbReference>